<comment type="cofactor">
    <cofactor evidence="1">
        <name>Zn(2+)</name>
        <dbReference type="ChEBI" id="CHEBI:29105"/>
    </cofactor>
</comment>
<evidence type="ECO:0000256" key="1">
    <source>
        <dbReference type="ARBA" id="ARBA00001947"/>
    </source>
</evidence>
<dbReference type="InterPro" id="IPR014436">
    <property type="entry name" value="Extradiol_dOase_DODA"/>
</dbReference>
<evidence type="ECO:0000256" key="3">
    <source>
        <dbReference type="ARBA" id="ARBA00022723"/>
    </source>
</evidence>
<dbReference type="PANTHER" id="PTHR30096:SF0">
    <property type="entry name" value="4,5-DOPA DIOXYGENASE EXTRADIOL-LIKE PROTEIN"/>
    <property type="match status" value="1"/>
</dbReference>
<dbReference type="AlphaFoldDB" id="R8B8R2"/>
<keyword evidence="7" id="KW-0223">Dioxygenase</keyword>
<evidence type="ECO:0000313" key="7">
    <source>
        <dbReference type="EMBL" id="EON95683.1"/>
    </source>
</evidence>
<feature type="domain" description="Extradiol ring-cleavage dioxygenase class III enzyme subunit B" evidence="6">
    <location>
        <begin position="21"/>
        <end position="259"/>
    </location>
</feature>
<dbReference type="Proteomes" id="UP000014074">
    <property type="component" value="Unassembled WGS sequence"/>
</dbReference>
<organism evidence="7 8">
    <name type="scientific">Phaeoacremonium minimum (strain UCR-PA7)</name>
    <name type="common">Esca disease fungus</name>
    <name type="synonym">Togninia minima</name>
    <dbReference type="NCBI Taxonomy" id="1286976"/>
    <lineage>
        <taxon>Eukaryota</taxon>
        <taxon>Fungi</taxon>
        <taxon>Dikarya</taxon>
        <taxon>Ascomycota</taxon>
        <taxon>Pezizomycotina</taxon>
        <taxon>Sordariomycetes</taxon>
        <taxon>Sordariomycetidae</taxon>
        <taxon>Togniniales</taxon>
        <taxon>Togniniaceae</taxon>
        <taxon>Phaeoacremonium</taxon>
    </lineage>
</organism>
<sequence>MTRAAVVSVAHGGGPMPVLGDPGHKEIVQSMKKRVPKILKLHTPEAPRAIVVVTAHWSTNQPTISCAKSHRLYYDYGGFPREAYELQYPAPGSPEVAEEVRQALERGGFSPVMDKTRGWDHGVFIPFLLINPQADIPIVQVSVLASEDAAAHLRMGSALASLRDKNIAIVGSGSASFHNTPVLRRVFMGLASIASLQAKSKAWHVALNDAVIGDEVKGDEREKRLERWRQFPNADDMHPPSAGEHFLPLLVCAGARGETKGRAFKDPLFGVDNFTYYWSDTPESTE</sequence>
<dbReference type="KEGG" id="tmn:UCRPA7_8833"/>
<dbReference type="OrthoDB" id="7396853at2759"/>
<evidence type="ECO:0000256" key="5">
    <source>
        <dbReference type="ARBA" id="ARBA00023002"/>
    </source>
</evidence>
<evidence type="ECO:0000256" key="2">
    <source>
        <dbReference type="ARBA" id="ARBA00007581"/>
    </source>
</evidence>
<keyword evidence="3" id="KW-0479">Metal-binding</keyword>
<keyword evidence="4" id="KW-0862">Zinc</keyword>
<dbReference type="Gene3D" id="3.40.830.10">
    <property type="entry name" value="LigB-like"/>
    <property type="match status" value="1"/>
</dbReference>
<dbReference type="RefSeq" id="XP_007919534.1">
    <property type="nucleotide sequence ID" value="XM_007921343.1"/>
</dbReference>
<evidence type="ECO:0000259" key="6">
    <source>
        <dbReference type="Pfam" id="PF02900"/>
    </source>
</evidence>
<dbReference type="PIRSF" id="PIRSF006157">
    <property type="entry name" value="Doxgns_DODA"/>
    <property type="match status" value="1"/>
</dbReference>
<dbReference type="HOGENOM" id="CLU_046582_0_0_1"/>
<keyword evidence="5" id="KW-0560">Oxidoreductase</keyword>
<dbReference type="Pfam" id="PF02900">
    <property type="entry name" value="LigB"/>
    <property type="match status" value="1"/>
</dbReference>
<dbReference type="eggNOG" id="ENOG502QS66">
    <property type="taxonomic scope" value="Eukaryota"/>
</dbReference>
<keyword evidence="8" id="KW-1185">Reference proteome</keyword>
<proteinExistence type="inferred from homology"/>
<evidence type="ECO:0000313" key="8">
    <source>
        <dbReference type="Proteomes" id="UP000014074"/>
    </source>
</evidence>
<dbReference type="GO" id="GO:0008270">
    <property type="term" value="F:zinc ion binding"/>
    <property type="evidence" value="ECO:0007669"/>
    <property type="project" value="InterPro"/>
</dbReference>
<accession>R8B8R2</accession>
<dbReference type="EMBL" id="KB933378">
    <property type="protein sequence ID" value="EON95683.1"/>
    <property type="molecule type" value="Genomic_DNA"/>
</dbReference>
<dbReference type="InterPro" id="IPR004183">
    <property type="entry name" value="Xdiol_dOase_suB"/>
</dbReference>
<dbReference type="SUPFAM" id="SSF53213">
    <property type="entry name" value="LigB-like"/>
    <property type="match status" value="1"/>
</dbReference>
<comment type="similarity">
    <text evidence="2">Belongs to the DODA-type extradiol aromatic ring-opening dioxygenase family.</text>
</comment>
<dbReference type="GO" id="GO:0016702">
    <property type="term" value="F:oxidoreductase activity, acting on single donors with incorporation of molecular oxygen, incorporation of two atoms of oxygen"/>
    <property type="evidence" value="ECO:0007669"/>
    <property type="project" value="UniProtKB-ARBA"/>
</dbReference>
<reference evidence="8" key="1">
    <citation type="journal article" date="2013" name="Genome Announc.">
        <title>Draft genome sequence of the ascomycete Phaeoacremonium aleophilum strain UCR-PA7, a causal agent of the esca disease complex in grapevines.</title>
        <authorList>
            <person name="Blanco-Ulate B."/>
            <person name="Rolshausen P."/>
            <person name="Cantu D."/>
        </authorList>
    </citation>
    <scope>NUCLEOTIDE SEQUENCE [LARGE SCALE GENOMIC DNA]</scope>
    <source>
        <strain evidence="8">UCR-PA7</strain>
    </source>
</reference>
<dbReference type="GeneID" id="19329724"/>
<gene>
    <name evidence="7" type="ORF">UCRPA7_8833</name>
</gene>
<dbReference type="GO" id="GO:0008198">
    <property type="term" value="F:ferrous iron binding"/>
    <property type="evidence" value="ECO:0007669"/>
    <property type="project" value="InterPro"/>
</dbReference>
<protein>
    <submittedName>
        <fullName evidence="7">Putative aromatic ring-opening dioxygenase protein</fullName>
    </submittedName>
</protein>
<dbReference type="PANTHER" id="PTHR30096">
    <property type="entry name" value="4,5-DOPA DIOXYGENASE EXTRADIOL-LIKE PROTEIN"/>
    <property type="match status" value="1"/>
</dbReference>
<dbReference type="CDD" id="cd07363">
    <property type="entry name" value="45_DOPA_Dioxygenase"/>
    <property type="match status" value="1"/>
</dbReference>
<evidence type="ECO:0000256" key="4">
    <source>
        <dbReference type="ARBA" id="ARBA00022833"/>
    </source>
</evidence>
<name>R8B8R2_PHAM7</name>